<accession>A0A5J9UK73</accession>
<sequence>MIGICGDGTRNDAYYDDDVEWEDDISSDEGEDDVYDESDDDVDDDENWDSDNDNIMDLPNKQEENFDEYVQFLGFHPYKDVILLSFSAKFVVACHLNSSKVQYLGVANPPHTYNRGLFE</sequence>
<gene>
    <name evidence="2" type="ORF">EJB05_26046</name>
</gene>
<feature type="non-terminal residue" evidence="2">
    <location>
        <position position="1"/>
    </location>
</feature>
<reference evidence="2 3" key="1">
    <citation type="journal article" date="2019" name="Sci. Rep.">
        <title>A high-quality genome of Eragrostis curvula grass provides insights into Poaceae evolution and supports new strategies to enhance forage quality.</title>
        <authorList>
            <person name="Carballo J."/>
            <person name="Santos B.A.C.M."/>
            <person name="Zappacosta D."/>
            <person name="Garbus I."/>
            <person name="Selva J.P."/>
            <person name="Gallo C.A."/>
            <person name="Diaz A."/>
            <person name="Albertini E."/>
            <person name="Caccamo M."/>
            <person name="Echenique V."/>
        </authorList>
    </citation>
    <scope>NUCLEOTIDE SEQUENCE [LARGE SCALE GENOMIC DNA]</scope>
    <source>
        <strain evidence="3">cv. Victoria</strain>
        <tissue evidence="2">Leaf</tissue>
    </source>
</reference>
<name>A0A5J9UK73_9POAL</name>
<dbReference type="EMBL" id="RWGY01000013">
    <property type="protein sequence ID" value="TVU23667.1"/>
    <property type="molecule type" value="Genomic_DNA"/>
</dbReference>
<evidence type="ECO:0000313" key="3">
    <source>
        <dbReference type="Proteomes" id="UP000324897"/>
    </source>
</evidence>
<keyword evidence="3" id="KW-1185">Reference proteome</keyword>
<evidence type="ECO:0000256" key="1">
    <source>
        <dbReference type="SAM" id="MobiDB-lite"/>
    </source>
</evidence>
<dbReference type="PANTHER" id="PTHR34591">
    <property type="entry name" value="OS03G0653100 PROTEIN-RELATED"/>
    <property type="match status" value="1"/>
</dbReference>
<feature type="region of interest" description="Disordered" evidence="1">
    <location>
        <begin position="23"/>
        <end position="51"/>
    </location>
</feature>
<dbReference type="Proteomes" id="UP000324897">
    <property type="component" value="Chromosome 2"/>
</dbReference>
<proteinExistence type="predicted"/>
<protein>
    <submittedName>
        <fullName evidence="2">Uncharacterized protein</fullName>
    </submittedName>
</protein>
<dbReference type="AlphaFoldDB" id="A0A5J9UK73"/>
<organism evidence="2 3">
    <name type="scientific">Eragrostis curvula</name>
    <name type="common">weeping love grass</name>
    <dbReference type="NCBI Taxonomy" id="38414"/>
    <lineage>
        <taxon>Eukaryota</taxon>
        <taxon>Viridiplantae</taxon>
        <taxon>Streptophyta</taxon>
        <taxon>Embryophyta</taxon>
        <taxon>Tracheophyta</taxon>
        <taxon>Spermatophyta</taxon>
        <taxon>Magnoliopsida</taxon>
        <taxon>Liliopsida</taxon>
        <taxon>Poales</taxon>
        <taxon>Poaceae</taxon>
        <taxon>PACMAD clade</taxon>
        <taxon>Chloridoideae</taxon>
        <taxon>Eragrostideae</taxon>
        <taxon>Eragrostidinae</taxon>
        <taxon>Eragrostis</taxon>
    </lineage>
</organism>
<evidence type="ECO:0000313" key="2">
    <source>
        <dbReference type="EMBL" id="TVU23667.1"/>
    </source>
</evidence>
<comment type="caution">
    <text evidence="2">The sequence shown here is derived from an EMBL/GenBank/DDBJ whole genome shotgun (WGS) entry which is preliminary data.</text>
</comment>
<dbReference type="Gramene" id="TVU23667">
    <property type="protein sequence ID" value="TVU23667"/>
    <property type="gene ID" value="EJB05_26046"/>
</dbReference>